<keyword evidence="3" id="KW-0238">DNA-binding</keyword>
<evidence type="ECO:0000256" key="5">
    <source>
        <dbReference type="SAM" id="MobiDB-lite"/>
    </source>
</evidence>
<dbReference type="GO" id="GO:0005634">
    <property type="term" value="C:nucleus"/>
    <property type="evidence" value="ECO:0007669"/>
    <property type="project" value="UniProtKB-SubCell"/>
</dbReference>
<keyword evidence="9" id="KW-1185">Reference proteome</keyword>
<proteinExistence type="predicted"/>
<organism evidence="8 9">
    <name type="scientific">Ficus carica</name>
    <name type="common">Common fig</name>
    <dbReference type="NCBI Taxonomy" id="3494"/>
    <lineage>
        <taxon>Eukaryota</taxon>
        <taxon>Viridiplantae</taxon>
        <taxon>Streptophyta</taxon>
        <taxon>Embryophyta</taxon>
        <taxon>Tracheophyta</taxon>
        <taxon>Spermatophyta</taxon>
        <taxon>Magnoliopsida</taxon>
        <taxon>eudicotyledons</taxon>
        <taxon>Gunneridae</taxon>
        <taxon>Pentapetalae</taxon>
        <taxon>rosids</taxon>
        <taxon>fabids</taxon>
        <taxon>Rosales</taxon>
        <taxon>Moraceae</taxon>
        <taxon>Ficeae</taxon>
        <taxon>Ficus</taxon>
    </lineage>
</organism>
<dbReference type="InterPro" id="IPR009057">
    <property type="entry name" value="Homeodomain-like_sf"/>
</dbReference>
<dbReference type="Gene3D" id="1.10.10.60">
    <property type="entry name" value="Homeodomain-like"/>
    <property type="match status" value="1"/>
</dbReference>
<feature type="compositionally biased region" description="Low complexity" evidence="5">
    <location>
        <begin position="86"/>
        <end position="101"/>
    </location>
</feature>
<comment type="caution">
    <text evidence="8">The sequence shown here is derived from an EMBL/GenBank/DDBJ whole genome shotgun (WGS) entry which is preliminary data.</text>
</comment>
<dbReference type="InterPro" id="IPR015495">
    <property type="entry name" value="Myb_TF_plants"/>
</dbReference>
<dbReference type="EMBL" id="BTGU01000015">
    <property type="protein sequence ID" value="GMN42876.1"/>
    <property type="molecule type" value="Genomic_DNA"/>
</dbReference>
<evidence type="ECO:0000256" key="1">
    <source>
        <dbReference type="ARBA" id="ARBA00004123"/>
    </source>
</evidence>
<evidence type="ECO:0000256" key="4">
    <source>
        <dbReference type="ARBA" id="ARBA00023242"/>
    </source>
</evidence>
<evidence type="ECO:0000259" key="6">
    <source>
        <dbReference type="PROSITE" id="PS50090"/>
    </source>
</evidence>
<keyword evidence="4" id="KW-0539">Nucleus</keyword>
<dbReference type="SMART" id="SM00717">
    <property type="entry name" value="SANT"/>
    <property type="match status" value="1"/>
</dbReference>
<dbReference type="InterPro" id="IPR017930">
    <property type="entry name" value="Myb_dom"/>
</dbReference>
<evidence type="ECO:0000313" key="9">
    <source>
        <dbReference type="Proteomes" id="UP001187192"/>
    </source>
</evidence>
<dbReference type="PANTHER" id="PTHR47994">
    <property type="entry name" value="F14D16.11-RELATED"/>
    <property type="match status" value="1"/>
</dbReference>
<feature type="domain" description="HTH myb-type" evidence="7">
    <location>
        <begin position="5"/>
        <end position="59"/>
    </location>
</feature>
<protein>
    <submittedName>
        <fullName evidence="8">Uncharacterized protein</fullName>
    </submittedName>
</protein>
<dbReference type="PROSITE" id="PS51294">
    <property type="entry name" value="HTH_MYB"/>
    <property type="match status" value="1"/>
</dbReference>
<name>A0AA88AMS7_FICCA</name>
<feature type="compositionally biased region" description="Low complexity" evidence="5">
    <location>
        <begin position="161"/>
        <end position="174"/>
    </location>
</feature>
<dbReference type="PROSITE" id="PS50090">
    <property type="entry name" value="MYB_LIKE"/>
    <property type="match status" value="1"/>
</dbReference>
<dbReference type="Proteomes" id="UP001187192">
    <property type="component" value="Unassembled WGS sequence"/>
</dbReference>
<feature type="compositionally biased region" description="Polar residues" evidence="5">
    <location>
        <begin position="149"/>
        <end position="160"/>
    </location>
</feature>
<dbReference type="Pfam" id="PF00249">
    <property type="entry name" value="Myb_DNA-binding"/>
    <property type="match status" value="1"/>
</dbReference>
<accession>A0AA88AMS7</accession>
<dbReference type="FunFam" id="1.10.10.60:FF:000254">
    <property type="entry name" value="transcription repressor MYB5-like"/>
    <property type="match status" value="1"/>
</dbReference>
<dbReference type="PANTHER" id="PTHR47994:SF5">
    <property type="entry name" value="F14D16.11-RELATED"/>
    <property type="match status" value="1"/>
</dbReference>
<evidence type="ECO:0000313" key="8">
    <source>
        <dbReference type="EMBL" id="GMN42876.1"/>
    </source>
</evidence>
<evidence type="ECO:0000256" key="3">
    <source>
        <dbReference type="ARBA" id="ARBA00023125"/>
    </source>
</evidence>
<dbReference type="CDD" id="cd00167">
    <property type="entry name" value="SANT"/>
    <property type="match status" value="1"/>
</dbReference>
<keyword evidence="2" id="KW-0677">Repeat</keyword>
<feature type="region of interest" description="Disordered" evidence="5">
    <location>
        <begin position="142"/>
        <end position="181"/>
    </location>
</feature>
<dbReference type="InterPro" id="IPR001005">
    <property type="entry name" value="SANT/Myb"/>
</dbReference>
<dbReference type="AlphaFoldDB" id="A0AA88AMS7"/>
<feature type="region of interest" description="Disordered" evidence="5">
    <location>
        <begin position="57"/>
        <end position="117"/>
    </location>
</feature>
<dbReference type="GO" id="GO:0003677">
    <property type="term" value="F:DNA binding"/>
    <property type="evidence" value="ECO:0007669"/>
    <property type="project" value="UniProtKB-KW"/>
</dbReference>
<feature type="domain" description="Myb-like" evidence="6">
    <location>
        <begin position="5"/>
        <end position="55"/>
    </location>
</feature>
<sequence length="257" mass="29109">MNYLRPDIKRGNITPDEDDLVIRLHSLLGNRWSLIAGRLPGRTDNEIKNYWNTHLSKRLRNQGTDPKTHKKQSGPQSTNNKKRSKINNSTTTTTTSTNHTKSNNKRKKNITNADNKVEAVNKITTMVTRNNVDPKRQKVHLPKPIRVTRNYSFEGNNATTSGSSSQEKAGSSEGTSVNGDDQVDVSWLSFKDGEDADVGFLVNDHHDRDQEQHDYHDYHYVNGSSSNQHEYNFECESQNIVCAEGQLFTSLPSCHEL</sequence>
<comment type="subcellular location">
    <subcellularLocation>
        <location evidence="1">Nucleus</location>
    </subcellularLocation>
</comment>
<dbReference type="SUPFAM" id="SSF46689">
    <property type="entry name" value="Homeodomain-like"/>
    <property type="match status" value="1"/>
</dbReference>
<reference evidence="8" key="1">
    <citation type="submission" date="2023-07" db="EMBL/GenBank/DDBJ databases">
        <title>draft genome sequence of fig (Ficus carica).</title>
        <authorList>
            <person name="Takahashi T."/>
            <person name="Nishimura K."/>
        </authorList>
    </citation>
    <scope>NUCLEOTIDE SEQUENCE</scope>
</reference>
<gene>
    <name evidence="8" type="ORF">TIFTF001_012082</name>
</gene>
<evidence type="ECO:0000256" key="2">
    <source>
        <dbReference type="ARBA" id="ARBA00022737"/>
    </source>
</evidence>
<evidence type="ECO:0000259" key="7">
    <source>
        <dbReference type="PROSITE" id="PS51294"/>
    </source>
</evidence>